<evidence type="ECO:0000256" key="7">
    <source>
        <dbReference type="ARBA" id="ARBA00023136"/>
    </source>
</evidence>
<sequence>MIVHIILFIAFFVVGFVYFIFCLIFYSEMGGFEAMSSYECGFDPNSLTRLGFSYRFFLISILFLIFDVEVSLMLPVPFLVSSFSSIWVFLLFIFVLVLGLLYEYYCGSLEWLNNFVFKA</sequence>
<keyword evidence="9" id="KW-0249">Electron transport</keyword>
<dbReference type="GO" id="GO:0008137">
    <property type="term" value="F:NADH dehydrogenase (ubiquinone) activity"/>
    <property type="evidence" value="ECO:0007669"/>
    <property type="project" value="UniProtKB-UniRule"/>
</dbReference>
<dbReference type="EMBL" id="MT862414">
    <property type="protein sequence ID" value="QNV11917.1"/>
    <property type="molecule type" value="Genomic_DNA"/>
</dbReference>
<feature type="transmembrane region" description="Helical" evidence="9">
    <location>
        <begin position="6"/>
        <end position="26"/>
    </location>
</feature>
<accession>A0A7L7S152</accession>
<dbReference type="PANTHER" id="PTHR11058:SF9">
    <property type="entry name" value="NADH-UBIQUINONE OXIDOREDUCTASE CHAIN 3"/>
    <property type="match status" value="1"/>
</dbReference>
<evidence type="ECO:0000256" key="9">
    <source>
        <dbReference type="RuleBase" id="RU003640"/>
    </source>
</evidence>
<comment type="catalytic activity">
    <reaction evidence="8 9">
        <text>a ubiquinone + NADH + 5 H(+)(in) = a ubiquinol + NAD(+) + 4 H(+)(out)</text>
        <dbReference type="Rhea" id="RHEA:29091"/>
        <dbReference type="Rhea" id="RHEA-COMP:9565"/>
        <dbReference type="Rhea" id="RHEA-COMP:9566"/>
        <dbReference type="ChEBI" id="CHEBI:15378"/>
        <dbReference type="ChEBI" id="CHEBI:16389"/>
        <dbReference type="ChEBI" id="CHEBI:17976"/>
        <dbReference type="ChEBI" id="CHEBI:57540"/>
        <dbReference type="ChEBI" id="CHEBI:57945"/>
        <dbReference type="EC" id="7.1.1.2"/>
    </reaction>
</comment>
<keyword evidence="9" id="KW-1278">Translocase</keyword>
<keyword evidence="4 9" id="KW-0813">Transport</keyword>
<reference evidence="10" key="1">
    <citation type="submission" date="2020-08" db="EMBL/GenBank/DDBJ databases">
        <title>DNAmark Project.</title>
        <authorList>
            <person name="Leerhoei F."/>
        </authorList>
    </citation>
    <scope>NUCLEOTIDE SEQUENCE</scope>
    <source>
        <strain evidence="10">DM573</strain>
    </source>
</reference>
<dbReference type="GO" id="GO:0030964">
    <property type="term" value="C:NADH dehydrogenase complex"/>
    <property type="evidence" value="ECO:0007669"/>
    <property type="project" value="TreeGrafter"/>
</dbReference>
<keyword evidence="9" id="KW-0679">Respiratory chain</keyword>
<feature type="transmembrane region" description="Helical" evidence="9">
    <location>
        <begin position="56"/>
        <end position="80"/>
    </location>
</feature>
<comment type="function">
    <text evidence="9">Core subunit of the mitochondrial membrane respiratory chain NADH dehydrogenase (Complex I) which catalyzes electron transfer from NADH through the respiratory chain, using ubiquinone as an electron acceptor. Essential for the catalytic activity of complex I.</text>
</comment>
<keyword evidence="9 10" id="KW-0496">Mitochondrion</keyword>
<dbReference type="PANTHER" id="PTHR11058">
    <property type="entry name" value="NADH-UBIQUINONE OXIDOREDUCTASE CHAIN 3"/>
    <property type="match status" value="1"/>
</dbReference>
<comment type="subcellular location">
    <subcellularLocation>
        <location evidence="1">Membrane</location>
    </subcellularLocation>
    <subcellularLocation>
        <location evidence="9">Mitochondrion membrane</location>
        <topology evidence="9">Multi-pass membrane protein</topology>
    </subcellularLocation>
</comment>
<gene>
    <name evidence="10" type="primary">ND3</name>
</gene>
<name>A0A7L7S152_9ARAC</name>
<keyword evidence="6 9" id="KW-1133">Transmembrane helix</keyword>
<dbReference type="InterPro" id="IPR038430">
    <property type="entry name" value="NDAH_ubi_oxred_su3_sf"/>
</dbReference>
<dbReference type="AlphaFoldDB" id="A0A7L7S152"/>
<dbReference type="EC" id="7.1.1.2" evidence="9"/>
<keyword evidence="5 9" id="KW-0812">Transmembrane</keyword>
<evidence type="ECO:0000313" key="10">
    <source>
        <dbReference type="EMBL" id="QNV11917.1"/>
    </source>
</evidence>
<dbReference type="Pfam" id="PF00507">
    <property type="entry name" value="Oxidored_q4"/>
    <property type="match status" value="1"/>
</dbReference>
<dbReference type="Gene3D" id="1.20.58.1610">
    <property type="entry name" value="NADH:ubiquinone/plastoquinone oxidoreductase, chain 3"/>
    <property type="match status" value="1"/>
</dbReference>
<keyword evidence="9" id="KW-0520">NAD</keyword>
<evidence type="ECO:0000256" key="1">
    <source>
        <dbReference type="ARBA" id="ARBA00004370"/>
    </source>
</evidence>
<evidence type="ECO:0000256" key="2">
    <source>
        <dbReference type="ARBA" id="ARBA00008472"/>
    </source>
</evidence>
<dbReference type="GO" id="GO:0031966">
    <property type="term" value="C:mitochondrial membrane"/>
    <property type="evidence" value="ECO:0007669"/>
    <property type="project" value="UniProtKB-SubCell"/>
</dbReference>
<keyword evidence="7 9" id="KW-0472">Membrane</keyword>
<evidence type="ECO:0000256" key="4">
    <source>
        <dbReference type="ARBA" id="ARBA00022448"/>
    </source>
</evidence>
<evidence type="ECO:0000256" key="6">
    <source>
        <dbReference type="ARBA" id="ARBA00022989"/>
    </source>
</evidence>
<geneLocation type="mitochondrion" evidence="10"/>
<evidence type="ECO:0000256" key="5">
    <source>
        <dbReference type="ARBA" id="ARBA00022692"/>
    </source>
</evidence>
<organism evidence="10">
    <name type="scientific">Pisaura mirabilis</name>
    <dbReference type="NCBI Taxonomy" id="1155755"/>
    <lineage>
        <taxon>Eukaryota</taxon>
        <taxon>Metazoa</taxon>
        <taxon>Ecdysozoa</taxon>
        <taxon>Arthropoda</taxon>
        <taxon>Chelicerata</taxon>
        <taxon>Arachnida</taxon>
        <taxon>Araneae</taxon>
        <taxon>Araneomorphae</taxon>
        <taxon>Entelegynae</taxon>
        <taxon>Lycosoidea</taxon>
        <taxon>Pisauridae</taxon>
        <taxon>Pisaura</taxon>
    </lineage>
</organism>
<protein>
    <recommendedName>
        <fullName evidence="3 9">NADH-ubiquinone oxidoreductase chain 3</fullName>
        <ecNumber evidence="9">7.1.1.2</ecNumber>
    </recommendedName>
</protein>
<comment type="similarity">
    <text evidence="2 9">Belongs to the complex I subunit 3 family.</text>
</comment>
<feature type="transmembrane region" description="Helical" evidence="9">
    <location>
        <begin position="86"/>
        <end position="105"/>
    </location>
</feature>
<evidence type="ECO:0000256" key="3">
    <source>
        <dbReference type="ARBA" id="ARBA00021007"/>
    </source>
</evidence>
<evidence type="ECO:0000256" key="8">
    <source>
        <dbReference type="ARBA" id="ARBA00049551"/>
    </source>
</evidence>
<proteinExistence type="inferred from homology"/>
<keyword evidence="9" id="KW-0830">Ubiquinone</keyword>
<dbReference type="InterPro" id="IPR000440">
    <property type="entry name" value="NADH_UbQ/plastoQ_OxRdtase_su3"/>
</dbReference>